<reference evidence="9" key="2">
    <citation type="submission" date="2025-09" db="UniProtKB">
        <authorList>
            <consortium name="Ensembl"/>
        </authorList>
    </citation>
    <scope>IDENTIFICATION</scope>
</reference>
<dbReference type="Pfam" id="PF04045">
    <property type="entry name" value="P34-Arc"/>
    <property type="match status" value="1"/>
</dbReference>
<dbReference type="AlphaFoldDB" id="A0A2K5Q3W0"/>
<keyword evidence="10" id="KW-1185">Reference proteome</keyword>
<comment type="function">
    <text evidence="7">Functions as actin-binding component of the Arp2/3 complex which is involved in regulation of actin polymerization and together with an activating nucleation-promoting factor (NPF) mediates the formation of branched actin networks.</text>
</comment>
<keyword evidence="3 7" id="KW-0963">Cytoplasm</keyword>
<dbReference type="Proteomes" id="UP000233040">
    <property type="component" value="Unassembled WGS sequence"/>
</dbReference>
<keyword evidence="8" id="KW-0812">Transmembrane</keyword>
<keyword evidence="4 7" id="KW-0009">Actin-binding</keyword>
<evidence type="ECO:0000256" key="3">
    <source>
        <dbReference type="ARBA" id="ARBA00022490"/>
    </source>
</evidence>
<dbReference type="GO" id="GO:0051015">
    <property type="term" value="F:actin filament binding"/>
    <property type="evidence" value="ECO:0007669"/>
    <property type="project" value="TreeGrafter"/>
</dbReference>
<evidence type="ECO:0000313" key="10">
    <source>
        <dbReference type="Proteomes" id="UP000233040"/>
    </source>
</evidence>
<evidence type="ECO:0000256" key="6">
    <source>
        <dbReference type="ARBA" id="ARBA00045903"/>
    </source>
</evidence>
<evidence type="ECO:0000256" key="5">
    <source>
        <dbReference type="ARBA" id="ARBA00023212"/>
    </source>
</evidence>
<dbReference type="Ensembl" id="ENSCCAT00000027973.1">
    <property type="protein sequence ID" value="ENSCCAP00000010577.1"/>
    <property type="gene ID" value="ENSCCAG00000023040.1"/>
</dbReference>
<dbReference type="SUPFAM" id="SSF69645">
    <property type="entry name" value="Arp2/3 complex subunits"/>
    <property type="match status" value="1"/>
</dbReference>
<feature type="transmembrane region" description="Helical" evidence="8">
    <location>
        <begin position="91"/>
        <end position="108"/>
    </location>
</feature>
<sequence length="112" mass="12800">MYVESEKDRVTVVLSTVFKDDDDVVIGKLFMQEFKEGRKGLFSHREPPLELKDTDAAVGDNTGYITFVLVPATLWLLWNSQEAPRTVTGKLKGFLVYLFIVANVWNFPKCVR</sequence>
<dbReference type="InterPro" id="IPR007188">
    <property type="entry name" value="ARPC2"/>
</dbReference>
<reference evidence="9" key="1">
    <citation type="submission" date="2025-08" db="UniProtKB">
        <authorList>
            <consortium name="Ensembl"/>
        </authorList>
    </citation>
    <scope>IDENTIFICATION</scope>
</reference>
<proteinExistence type="inferred from homology"/>
<organism evidence="9 10">
    <name type="scientific">Cebus imitator</name>
    <name type="common">Panamanian white-faced capuchin</name>
    <name type="synonym">Cebus capucinus imitator</name>
    <dbReference type="NCBI Taxonomy" id="2715852"/>
    <lineage>
        <taxon>Eukaryota</taxon>
        <taxon>Metazoa</taxon>
        <taxon>Chordata</taxon>
        <taxon>Craniata</taxon>
        <taxon>Vertebrata</taxon>
        <taxon>Euteleostomi</taxon>
        <taxon>Mammalia</taxon>
        <taxon>Eutheria</taxon>
        <taxon>Euarchontoglires</taxon>
        <taxon>Primates</taxon>
        <taxon>Haplorrhini</taxon>
        <taxon>Platyrrhini</taxon>
        <taxon>Cebidae</taxon>
        <taxon>Cebinae</taxon>
        <taxon>Cebus</taxon>
    </lineage>
</organism>
<evidence type="ECO:0000256" key="8">
    <source>
        <dbReference type="SAM" id="Phobius"/>
    </source>
</evidence>
<evidence type="ECO:0000256" key="7">
    <source>
        <dbReference type="RuleBase" id="RU364015"/>
    </source>
</evidence>
<comment type="subunit">
    <text evidence="7">Component of the Arp2/3 complex composed of ARP2, ARP3, ARPC1B/p41-ARC, ARPC2/p34-ARC, ARPC3/p21-ARC, ARPC4/p20-ARC and ARPC5/p16-ARC. Interacts with SHANK3; the interaction probably mediates the association of SHANK3 with the Arp2/3 complex.</text>
</comment>
<dbReference type="PANTHER" id="PTHR12058:SF0">
    <property type="entry name" value="ACTIN-RELATED PROTEIN 2_3 COMPLEX SUBUNIT 2"/>
    <property type="match status" value="1"/>
</dbReference>
<dbReference type="GO" id="GO:0005885">
    <property type="term" value="C:Arp2/3 protein complex"/>
    <property type="evidence" value="ECO:0007669"/>
    <property type="project" value="InterPro"/>
</dbReference>
<keyword evidence="8" id="KW-0472">Membrane</keyword>
<dbReference type="Gene3D" id="3.30.1460.20">
    <property type="match status" value="1"/>
</dbReference>
<feature type="transmembrane region" description="Helical" evidence="8">
    <location>
        <begin position="62"/>
        <end position="79"/>
    </location>
</feature>
<keyword evidence="8" id="KW-1133">Transmembrane helix</keyword>
<dbReference type="InterPro" id="IPR034666">
    <property type="entry name" value="ARPC2/4"/>
</dbReference>
<dbReference type="PANTHER" id="PTHR12058">
    <property type="entry name" value="ARP2/3 COMPLEX 34 KDA SUBUNIT"/>
    <property type="match status" value="1"/>
</dbReference>
<protein>
    <recommendedName>
        <fullName evidence="7">Arp2/3 complex 34 kDa subunit</fullName>
    </recommendedName>
</protein>
<dbReference type="GO" id="GO:0030041">
    <property type="term" value="P:actin filament polymerization"/>
    <property type="evidence" value="ECO:0007669"/>
    <property type="project" value="InterPro"/>
</dbReference>
<evidence type="ECO:0000256" key="1">
    <source>
        <dbReference type="ARBA" id="ARBA00004245"/>
    </source>
</evidence>
<evidence type="ECO:0000256" key="4">
    <source>
        <dbReference type="ARBA" id="ARBA00023203"/>
    </source>
</evidence>
<comment type="similarity">
    <text evidence="2 7">Belongs to the ARPC2 family.</text>
</comment>
<dbReference type="GO" id="GO:0034314">
    <property type="term" value="P:Arp2/3 complex-mediated actin nucleation"/>
    <property type="evidence" value="ECO:0007669"/>
    <property type="project" value="InterPro"/>
</dbReference>
<comment type="subcellular location">
    <subcellularLocation>
        <location evidence="1 7">Cytoplasm</location>
        <location evidence="1 7">Cytoskeleton</location>
    </subcellularLocation>
</comment>
<accession>A0A2K5Q3W0</accession>
<comment type="function">
    <text evidence="6">Actin-binding component of the Arp2/3 complex, a multiprotein complex that mediates actin polymerization upon stimulation by nucleation-promoting factor (NPF). The Arp2/3 complex mediates the formation of branched actin networks in the cytoplasm, providing the force for cell motility. Seems to contact the mother actin filament. In addition to its role in the cytoplasmic cytoskeleton, the Arp2/3 complex also promotes actin polymerization in the nucleus, thereby regulating gene transcription and repair of damaged DNA. The Arp2/3 complex promotes homologous recombination (HR) repair in response to DNA damage by promoting nuclear actin polymerization, leading to drive motility of double-strand breaks (DSBs).</text>
</comment>
<keyword evidence="5 7" id="KW-0206">Cytoskeleton</keyword>
<name>A0A2K5Q3W0_CEBIM</name>
<evidence type="ECO:0000313" key="9">
    <source>
        <dbReference type="Ensembl" id="ENSCCAP00000010577.1"/>
    </source>
</evidence>
<dbReference type="GeneTree" id="ENSGT00390000016794"/>
<dbReference type="GO" id="GO:0005200">
    <property type="term" value="F:structural constituent of cytoskeleton"/>
    <property type="evidence" value="ECO:0007669"/>
    <property type="project" value="TreeGrafter"/>
</dbReference>
<evidence type="ECO:0000256" key="2">
    <source>
        <dbReference type="ARBA" id="ARBA00007192"/>
    </source>
</evidence>